<sequence>MTKIINIEQLKTGMVIIKVTAQNGPVKIKKSGLVSSDEMVKALAEMGVQEVEVDPDMTVEIKKPKIAKSKTQQLVEDTSTLTQNIDQGISEQFNRSLFLPSVQELPEAWQYYGKKSFVVSLVVIGGFCLGLILANINNYTHLLSTPINNVENVAKVDSETSTNDPQQVQQQQATDNGSNDIAMQTSEPIIENDINDSEQLQSEQRSNDVIQAQQSEDQTEQLQAQQREEKEQLEADEEKNIPPELLQRFRNALASIGDETPTDPTIDAEPIRDVPAVNELPAWVLTELPSLAFSTHMYVSTPTERWVRVNGKRAVEGQEIDDGLILVGIEPQHVILKFKGQEFSMDALSDW</sequence>
<dbReference type="InterPro" id="IPR032389">
    <property type="entry name" value="GspB_C"/>
</dbReference>
<dbReference type="STRING" id="1127673.GLIP_3080"/>
<evidence type="ECO:0000313" key="6">
    <source>
        <dbReference type="Proteomes" id="UP000006334"/>
    </source>
</evidence>
<evidence type="ECO:0000259" key="4">
    <source>
        <dbReference type="Pfam" id="PF16537"/>
    </source>
</evidence>
<reference evidence="5 6" key="1">
    <citation type="journal article" date="2017" name="Antonie Van Leeuwenhoek">
        <title>Rhizobium rhizosphaerae sp. nov., a novel species isolated from rice rhizosphere.</title>
        <authorList>
            <person name="Zhao J.J."/>
            <person name="Zhang J."/>
            <person name="Zhang R.J."/>
            <person name="Zhang C.W."/>
            <person name="Yin H.Q."/>
            <person name="Zhang X.X."/>
        </authorList>
    </citation>
    <scope>NUCLEOTIDE SEQUENCE [LARGE SCALE GENOMIC DNA]</scope>
    <source>
        <strain evidence="5 6">E3</strain>
    </source>
</reference>
<evidence type="ECO:0000256" key="1">
    <source>
        <dbReference type="SAM" id="MobiDB-lite"/>
    </source>
</evidence>
<feature type="compositionally biased region" description="Polar residues" evidence="1">
    <location>
        <begin position="199"/>
        <end position="225"/>
    </location>
</feature>
<dbReference type="Proteomes" id="UP000006334">
    <property type="component" value="Unassembled WGS sequence"/>
</dbReference>
<organism evidence="5 6">
    <name type="scientific">Aliiglaciecola lipolytica E3</name>
    <dbReference type="NCBI Taxonomy" id="1127673"/>
    <lineage>
        <taxon>Bacteria</taxon>
        <taxon>Pseudomonadati</taxon>
        <taxon>Pseudomonadota</taxon>
        <taxon>Gammaproteobacteria</taxon>
        <taxon>Alteromonadales</taxon>
        <taxon>Alteromonadaceae</taxon>
        <taxon>Aliiglaciecola</taxon>
    </lineage>
</organism>
<dbReference type="Pfam" id="PF16537">
    <property type="entry name" value="T2SSB"/>
    <property type="match status" value="1"/>
</dbReference>
<dbReference type="EMBL" id="BAEN01000059">
    <property type="protein sequence ID" value="GAC15701.1"/>
    <property type="molecule type" value="Genomic_DNA"/>
</dbReference>
<feature type="transmembrane region" description="Helical" evidence="2">
    <location>
        <begin position="117"/>
        <end position="136"/>
    </location>
</feature>
<dbReference type="GO" id="GO:0015627">
    <property type="term" value="C:type II protein secretion system complex"/>
    <property type="evidence" value="ECO:0007669"/>
    <property type="project" value="InterPro"/>
</dbReference>
<comment type="caution">
    <text evidence="5">The sequence shown here is derived from an EMBL/GenBank/DDBJ whole genome shotgun (WGS) entry which is preliminary data.</text>
</comment>
<evidence type="ECO:0000256" key="2">
    <source>
        <dbReference type="SAM" id="Phobius"/>
    </source>
</evidence>
<dbReference type="AlphaFoldDB" id="K6XVK7"/>
<gene>
    <name evidence="5" type="primary">gspB</name>
    <name evidence="5" type="ORF">GLIP_3080</name>
</gene>
<evidence type="ECO:0000259" key="3">
    <source>
        <dbReference type="Pfam" id="PF11871"/>
    </source>
</evidence>
<dbReference type="eggNOG" id="COG3267">
    <property type="taxonomic scope" value="Bacteria"/>
</dbReference>
<keyword evidence="2" id="KW-0812">Transmembrane</keyword>
<proteinExistence type="predicted"/>
<dbReference type="OrthoDB" id="5432325at2"/>
<name>K6XVK7_9ALTE</name>
<evidence type="ECO:0000313" key="5">
    <source>
        <dbReference type="EMBL" id="GAC15701.1"/>
    </source>
</evidence>
<feature type="region of interest" description="Disordered" evidence="1">
    <location>
        <begin position="157"/>
        <end position="180"/>
    </location>
</feature>
<dbReference type="InterPro" id="IPR021812">
    <property type="entry name" value="DUF3391"/>
</dbReference>
<feature type="domain" description="Type II secretion system protein GspB C-terminal" evidence="4">
    <location>
        <begin position="288"/>
        <end position="347"/>
    </location>
</feature>
<accession>K6XVK7</accession>
<feature type="region of interest" description="Disordered" evidence="1">
    <location>
        <begin position="199"/>
        <end position="243"/>
    </location>
</feature>
<keyword evidence="2" id="KW-1133">Transmembrane helix</keyword>
<dbReference type="Pfam" id="PF11871">
    <property type="entry name" value="DUF3391"/>
    <property type="match status" value="1"/>
</dbReference>
<dbReference type="RefSeq" id="WP_008845506.1">
    <property type="nucleotide sequence ID" value="NZ_BAEN01000059.1"/>
</dbReference>
<keyword evidence="6" id="KW-1185">Reference proteome</keyword>
<protein>
    <submittedName>
        <fullName evidence="5">General secretion pathway protein B</fullName>
    </submittedName>
</protein>
<keyword evidence="2" id="KW-0472">Membrane</keyword>
<feature type="domain" description="DUF3391" evidence="3">
    <location>
        <begin position="3"/>
        <end position="82"/>
    </location>
</feature>
<feature type="compositionally biased region" description="Basic and acidic residues" evidence="1">
    <location>
        <begin position="226"/>
        <end position="241"/>
    </location>
</feature>